<gene>
    <name evidence="2" type="ORF">SDC9_136632</name>
</gene>
<dbReference type="Gene3D" id="1.10.260.40">
    <property type="entry name" value="lambda repressor-like DNA-binding domains"/>
    <property type="match status" value="1"/>
</dbReference>
<dbReference type="InterPro" id="IPR001387">
    <property type="entry name" value="Cro/C1-type_HTH"/>
</dbReference>
<name>A0A645DL42_9ZZZZ</name>
<dbReference type="AlphaFoldDB" id="A0A645DL42"/>
<protein>
    <recommendedName>
        <fullName evidence="1">HTH cro/C1-type domain-containing protein</fullName>
    </recommendedName>
</protein>
<dbReference type="SMART" id="SM00530">
    <property type="entry name" value="HTH_XRE"/>
    <property type="match status" value="1"/>
</dbReference>
<dbReference type="EMBL" id="VSSQ01036933">
    <property type="protein sequence ID" value="MPM89523.1"/>
    <property type="molecule type" value="Genomic_DNA"/>
</dbReference>
<evidence type="ECO:0000259" key="1">
    <source>
        <dbReference type="PROSITE" id="PS50943"/>
    </source>
</evidence>
<dbReference type="CDD" id="cd00093">
    <property type="entry name" value="HTH_XRE"/>
    <property type="match status" value="1"/>
</dbReference>
<sequence length="68" mass="7453">MTTAKKFQISLKAARVNANLTILKAAKAIGIGKDTLIKWEKKPSAIPTIWLSKISEVYGISLDCIFFG</sequence>
<dbReference type="GO" id="GO:0003677">
    <property type="term" value="F:DNA binding"/>
    <property type="evidence" value="ECO:0007669"/>
    <property type="project" value="InterPro"/>
</dbReference>
<reference evidence="2" key="1">
    <citation type="submission" date="2019-08" db="EMBL/GenBank/DDBJ databases">
        <authorList>
            <person name="Kucharzyk K."/>
            <person name="Murdoch R.W."/>
            <person name="Higgins S."/>
            <person name="Loffler F."/>
        </authorList>
    </citation>
    <scope>NUCLEOTIDE SEQUENCE</scope>
</reference>
<organism evidence="2">
    <name type="scientific">bioreactor metagenome</name>
    <dbReference type="NCBI Taxonomy" id="1076179"/>
    <lineage>
        <taxon>unclassified sequences</taxon>
        <taxon>metagenomes</taxon>
        <taxon>ecological metagenomes</taxon>
    </lineage>
</organism>
<dbReference type="SUPFAM" id="SSF47413">
    <property type="entry name" value="lambda repressor-like DNA-binding domains"/>
    <property type="match status" value="1"/>
</dbReference>
<proteinExistence type="predicted"/>
<comment type="caution">
    <text evidence="2">The sequence shown here is derived from an EMBL/GenBank/DDBJ whole genome shotgun (WGS) entry which is preliminary data.</text>
</comment>
<dbReference type="Pfam" id="PF01381">
    <property type="entry name" value="HTH_3"/>
    <property type="match status" value="1"/>
</dbReference>
<accession>A0A645DL42</accession>
<dbReference type="PROSITE" id="PS50943">
    <property type="entry name" value="HTH_CROC1"/>
    <property type="match status" value="1"/>
</dbReference>
<dbReference type="InterPro" id="IPR010982">
    <property type="entry name" value="Lambda_DNA-bd_dom_sf"/>
</dbReference>
<evidence type="ECO:0000313" key="2">
    <source>
        <dbReference type="EMBL" id="MPM89523.1"/>
    </source>
</evidence>
<feature type="domain" description="HTH cro/C1-type" evidence="1">
    <location>
        <begin position="11"/>
        <end position="65"/>
    </location>
</feature>